<gene>
    <name evidence="3" type="ORF">UFOPK3139_03167</name>
    <name evidence="4" type="ORF">UFOPK3543_01044</name>
</gene>
<evidence type="ECO:0000259" key="2">
    <source>
        <dbReference type="PROSITE" id="PS50977"/>
    </source>
</evidence>
<dbReference type="Pfam" id="PF00440">
    <property type="entry name" value="TetR_N"/>
    <property type="match status" value="1"/>
</dbReference>
<dbReference type="EMBL" id="CAFABA010000224">
    <property type="protein sequence ID" value="CAB4836723.1"/>
    <property type="molecule type" value="Genomic_DNA"/>
</dbReference>
<dbReference type="Gene3D" id="1.10.357.10">
    <property type="entry name" value="Tetracycline Repressor, domain 2"/>
    <property type="match status" value="1"/>
</dbReference>
<dbReference type="PANTHER" id="PTHR30055">
    <property type="entry name" value="HTH-TYPE TRANSCRIPTIONAL REGULATOR RUTR"/>
    <property type="match status" value="1"/>
</dbReference>
<dbReference type="InterPro" id="IPR001647">
    <property type="entry name" value="HTH_TetR"/>
</dbReference>
<sequence length="211" mass="23106">MTPAVDTRDKLMDAARRLYAERGVFNVSLAEVVRAAGQRNTSAIHYHFGSREQLLLAIMDPQVHTLRARRDELLAKARLSQGSAVVVDAMVRPLVELAREGWRARAWMKIGLELADHNERIAPELASLLFGAGGGEVLAFLAERCPPLPPTVWNLRTSICIGFAARAATERARIIDDQPRRSANMLSDEAFVANLVDMFLGALTAPSPPGV</sequence>
<dbReference type="GO" id="GO:0000976">
    <property type="term" value="F:transcription cis-regulatory region binding"/>
    <property type="evidence" value="ECO:0007669"/>
    <property type="project" value="TreeGrafter"/>
</dbReference>
<proteinExistence type="predicted"/>
<dbReference type="InterPro" id="IPR050109">
    <property type="entry name" value="HTH-type_TetR-like_transc_reg"/>
</dbReference>
<dbReference type="EMBL" id="CAFBMH010000028">
    <property type="protein sequence ID" value="CAB4904277.1"/>
    <property type="molecule type" value="Genomic_DNA"/>
</dbReference>
<dbReference type="GO" id="GO:0003700">
    <property type="term" value="F:DNA-binding transcription factor activity"/>
    <property type="evidence" value="ECO:0007669"/>
    <property type="project" value="TreeGrafter"/>
</dbReference>
<dbReference type="InterPro" id="IPR009057">
    <property type="entry name" value="Homeodomain-like_sf"/>
</dbReference>
<accession>A0A6J7G8B8</accession>
<dbReference type="AlphaFoldDB" id="A0A6J7G8B8"/>
<feature type="domain" description="HTH tetR-type" evidence="2">
    <location>
        <begin position="5"/>
        <end position="66"/>
    </location>
</feature>
<evidence type="ECO:0000256" key="1">
    <source>
        <dbReference type="ARBA" id="ARBA00023125"/>
    </source>
</evidence>
<dbReference type="PROSITE" id="PS50977">
    <property type="entry name" value="HTH_TETR_2"/>
    <property type="match status" value="1"/>
</dbReference>
<name>A0A6J7G8B8_9ZZZZ</name>
<dbReference type="PANTHER" id="PTHR30055:SF235">
    <property type="entry name" value="TRANSCRIPTIONAL REGULATORY PROTEIN"/>
    <property type="match status" value="1"/>
</dbReference>
<keyword evidence="1" id="KW-0238">DNA-binding</keyword>
<evidence type="ECO:0000313" key="4">
    <source>
        <dbReference type="EMBL" id="CAB4904277.1"/>
    </source>
</evidence>
<evidence type="ECO:0000313" key="3">
    <source>
        <dbReference type="EMBL" id="CAB4836723.1"/>
    </source>
</evidence>
<reference evidence="4" key="1">
    <citation type="submission" date="2020-05" db="EMBL/GenBank/DDBJ databases">
        <authorList>
            <person name="Chiriac C."/>
            <person name="Salcher M."/>
            <person name="Ghai R."/>
            <person name="Kavagutti S V."/>
        </authorList>
    </citation>
    <scope>NUCLEOTIDE SEQUENCE</scope>
</reference>
<dbReference type="SUPFAM" id="SSF46689">
    <property type="entry name" value="Homeodomain-like"/>
    <property type="match status" value="1"/>
</dbReference>
<organism evidence="4">
    <name type="scientific">freshwater metagenome</name>
    <dbReference type="NCBI Taxonomy" id="449393"/>
    <lineage>
        <taxon>unclassified sequences</taxon>
        <taxon>metagenomes</taxon>
        <taxon>ecological metagenomes</taxon>
    </lineage>
</organism>
<protein>
    <submittedName>
        <fullName evidence="4">Unannotated protein</fullName>
    </submittedName>
</protein>